<comment type="subcellular location">
    <subcellularLocation>
        <location evidence="1">Cell membrane</location>
        <topology evidence="1">Multi-pass membrane protein</topology>
    </subcellularLocation>
</comment>
<evidence type="ECO:0000259" key="8">
    <source>
        <dbReference type="Pfam" id="PF12704"/>
    </source>
</evidence>
<keyword evidence="10" id="KW-1185">Reference proteome</keyword>
<dbReference type="GeneID" id="84231951"/>
<dbReference type="Pfam" id="PF02687">
    <property type="entry name" value="FtsX"/>
    <property type="match status" value="1"/>
</dbReference>
<name>A0AA51ULW6_9EURY</name>
<feature type="transmembrane region" description="Helical" evidence="6">
    <location>
        <begin position="21"/>
        <end position="44"/>
    </location>
</feature>
<protein>
    <submittedName>
        <fullName evidence="9">ABC transporter permease</fullName>
    </submittedName>
</protein>
<dbReference type="AlphaFoldDB" id="A0AA51ULW6"/>
<keyword evidence="4 6" id="KW-1133">Transmembrane helix</keyword>
<dbReference type="KEGG" id="mseb:RE474_04500"/>
<dbReference type="RefSeq" id="WP_309311783.1">
    <property type="nucleotide sequence ID" value="NZ_CP133592.1"/>
</dbReference>
<evidence type="ECO:0000313" key="10">
    <source>
        <dbReference type="Proteomes" id="UP001182908"/>
    </source>
</evidence>
<evidence type="ECO:0000313" key="9">
    <source>
        <dbReference type="EMBL" id="WMW25986.1"/>
    </source>
</evidence>
<evidence type="ECO:0000256" key="6">
    <source>
        <dbReference type="SAM" id="Phobius"/>
    </source>
</evidence>
<reference evidence="9 10" key="1">
    <citation type="submission" date="2023-08" db="EMBL/GenBank/DDBJ databases">
        <title>Methanolobus mangrovi sp. nov. and Methanolobus sediminis sp. nov, two novel methylotrophic methanogens isolated from mangrove sediments in China.</title>
        <authorList>
            <person name="Zhou J."/>
        </authorList>
    </citation>
    <scope>NUCLEOTIDE SEQUENCE [LARGE SCALE GENOMIC DNA]</scope>
    <source>
        <strain evidence="9 10">FTZ6</strain>
    </source>
</reference>
<accession>A0AA51ULW6</accession>
<dbReference type="PANTHER" id="PTHR30489:SF0">
    <property type="entry name" value="LIPOPROTEIN-RELEASING SYSTEM TRANSMEMBRANE PROTEIN LOLE"/>
    <property type="match status" value="1"/>
</dbReference>
<gene>
    <name evidence="9" type="ORF">RE474_04500</name>
</gene>
<dbReference type="InterPro" id="IPR003838">
    <property type="entry name" value="ABC3_permease_C"/>
</dbReference>
<evidence type="ECO:0000256" key="5">
    <source>
        <dbReference type="ARBA" id="ARBA00023136"/>
    </source>
</evidence>
<evidence type="ECO:0000259" key="7">
    <source>
        <dbReference type="Pfam" id="PF02687"/>
    </source>
</evidence>
<evidence type="ECO:0000256" key="1">
    <source>
        <dbReference type="ARBA" id="ARBA00004651"/>
    </source>
</evidence>
<feature type="transmembrane region" description="Helical" evidence="6">
    <location>
        <begin position="259"/>
        <end position="280"/>
    </location>
</feature>
<sequence length="386" mass="41711">MMRYELFIALRHIKARKRQTILSVAAIGIAVMILMVSQAFMAGFTQELYSKTVNNLPHVVVSPQDGEDYIHLYKNIVDKINNIDGVVASSPYLIGEASFKFKDNTKNAALKGIMPSREDAVAHTKDDIIKGNYDELTYSDKSIIVGDKFAEDMELDIGDNVEVSFPNANPVSLKVVAIYDTGTVLDESMTYTSLNTAQDFYDTTDVINGISLRIADFNQDTEIAQNIEDYGYNAAGWTKNNPEILRTIAIETVSNNVTLGFILLIASFGVVSTLNMVVMGKVKEIGILLAMGASKSSIRTIFLIESGMLGLAGAVFGTAAGVALALSIGSYPLPEGAYGLDSIPVVVRTGDVLAIITLVFLLNLFAGIYPAQRAASLDPVEAISTH</sequence>
<dbReference type="InterPro" id="IPR051447">
    <property type="entry name" value="Lipoprotein-release_system"/>
</dbReference>
<keyword evidence="5 6" id="KW-0472">Membrane</keyword>
<feature type="domain" description="MacB-like periplasmic core" evidence="8">
    <location>
        <begin position="20"/>
        <end position="229"/>
    </location>
</feature>
<dbReference type="PANTHER" id="PTHR30489">
    <property type="entry name" value="LIPOPROTEIN-RELEASING SYSTEM TRANSMEMBRANE PROTEIN LOLE"/>
    <property type="match status" value="1"/>
</dbReference>
<organism evidence="9 10">
    <name type="scientific">Methanolobus sediminis</name>
    <dbReference type="NCBI Taxonomy" id="3072978"/>
    <lineage>
        <taxon>Archaea</taxon>
        <taxon>Methanobacteriati</taxon>
        <taxon>Methanobacteriota</taxon>
        <taxon>Stenosarchaea group</taxon>
        <taxon>Methanomicrobia</taxon>
        <taxon>Methanosarcinales</taxon>
        <taxon>Methanosarcinaceae</taxon>
        <taxon>Methanolobus</taxon>
    </lineage>
</organism>
<evidence type="ECO:0000256" key="4">
    <source>
        <dbReference type="ARBA" id="ARBA00022989"/>
    </source>
</evidence>
<evidence type="ECO:0000256" key="2">
    <source>
        <dbReference type="ARBA" id="ARBA00022475"/>
    </source>
</evidence>
<dbReference type="Proteomes" id="UP001182908">
    <property type="component" value="Chromosome"/>
</dbReference>
<dbReference type="Pfam" id="PF12704">
    <property type="entry name" value="MacB_PCD"/>
    <property type="match status" value="1"/>
</dbReference>
<feature type="transmembrane region" description="Helical" evidence="6">
    <location>
        <begin position="301"/>
        <end position="332"/>
    </location>
</feature>
<evidence type="ECO:0000256" key="3">
    <source>
        <dbReference type="ARBA" id="ARBA00022692"/>
    </source>
</evidence>
<dbReference type="EMBL" id="CP133592">
    <property type="protein sequence ID" value="WMW25986.1"/>
    <property type="molecule type" value="Genomic_DNA"/>
</dbReference>
<dbReference type="GO" id="GO:0044874">
    <property type="term" value="P:lipoprotein localization to outer membrane"/>
    <property type="evidence" value="ECO:0007669"/>
    <property type="project" value="TreeGrafter"/>
</dbReference>
<dbReference type="GO" id="GO:0098797">
    <property type="term" value="C:plasma membrane protein complex"/>
    <property type="evidence" value="ECO:0007669"/>
    <property type="project" value="TreeGrafter"/>
</dbReference>
<feature type="domain" description="ABC3 transporter permease C-terminal" evidence="7">
    <location>
        <begin position="257"/>
        <end position="379"/>
    </location>
</feature>
<proteinExistence type="predicted"/>
<feature type="transmembrane region" description="Helical" evidence="6">
    <location>
        <begin position="352"/>
        <end position="371"/>
    </location>
</feature>
<keyword evidence="3 6" id="KW-0812">Transmembrane</keyword>
<dbReference type="InterPro" id="IPR025857">
    <property type="entry name" value="MacB_PCD"/>
</dbReference>
<keyword evidence="2" id="KW-1003">Cell membrane</keyword>